<dbReference type="InterPro" id="IPR040624">
    <property type="entry name" value="HalOD1"/>
</dbReference>
<keyword evidence="4" id="KW-1185">Reference proteome</keyword>
<protein>
    <recommendedName>
        <fullName evidence="2">Halobacterial output domain-containing protein</fullName>
    </recommendedName>
</protein>
<organism evidence="3 4">
    <name type="scientific">Haloarcula limicola</name>
    <dbReference type="NCBI Taxonomy" id="1429915"/>
    <lineage>
        <taxon>Archaea</taxon>
        <taxon>Methanobacteriati</taxon>
        <taxon>Methanobacteriota</taxon>
        <taxon>Stenosarchaea group</taxon>
        <taxon>Halobacteria</taxon>
        <taxon>Halobacteriales</taxon>
        <taxon>Haloarculaceae</taxon>
        <taxon>Haloarcula</taxon>
    </lineage>
</organism>
<dbReference type="RefSeq" id="WP_162317049.1">
    <property type="nucleotide sequence ID" value="NZ_JAHQXF010000001.1"/>
</dbReference>
<dbReference type="Pfam" id="PF18545">
    <property type="entry name" value="HalOD1"/>
    <property type="match status" value="1"/>
</dbReference>
<feature type="region of interest" description="Disordered" evidence="1">
    <location>
        <begin position="1"/>
        <end position="25"/>
    </location>
</feature>
<proteinExistence type="predicted"/>
<dbReference type="EMBL" id="JAHQXF010000001">
    <property type="protein sequence ID" value="MBV0923960.1"/>
    <property type="molecule type" value="Genomic_DNA"/>
</dbReference>
<feature type="domain" description="Halobacterial output" evidence="2">
    <location>
        <begin position="27"/>
        <end position="94"/>
    </location>
</feature>
<gene>
    <name evidence="3" type="ORF">KTS45_07060</name>
</gene>
<accession>A0A8J7Y3Y5</accession>
<dbReference type="Proteomes" id="UP000766550">
    <property type="component" value="Unassembled WGS sequence"/>
</dbReference>
<evidence type="ECO:0000256" key="1">
    <source>
        <dbReference type="SAM" id="MobiDB-lite"/>
    </source>
</evidence>
<sequence>MDDNTDHRKGSKAPTEASQSRFEWKTTESPCAAVVEAVAASIGRDSTDLPPLYATVDPDALTAVLADRPDGSESAVSVSFEYAGVDVTIDSHGGGVVSSTAARRE</sequence>
<evidence type="ECO:0000259" key="2">
    <source>
        <dbReference type="Pfam" id="PF18545"/>
    </source>
</evidence>
<reference evidence="3 4" key="1">
    <citation type="submission" date="2021-06" db="EMBL/GenBank/DDBJ databases">
        <title>New haloarchaea isolates fom saline soil.</title>
        <authorList>
            <person name="Duran-Viseras A."/>
            <person name="Sanchez-Porro C.S."/>
            <person name="Ventosa A."/>
        </authorList>
    </citation>
    <scope>NUCLEOTIDE SEQUENCE [LARGE SCALE GENOMIC DNA]</scope>
    <source>
        <strain evidence="3 4">JCM 183640</strain>
    </source>
</reference>
<dbReference type="AlphaFoldDB" id="A0A8J7Y3Y5"/>
<dbReference type="OrthoDB" id="242836at2157"/>
<evidence type="ECO:0000313" key="3">
    <source>
        <dbReference type="EMBL" id="MBV0923960.1"/>
    </source>
</evidence>
<evidence type="ECO:0000313" key="4">
    <source>
        <dbReference type="Proteomes" id="UP000766550"/>
    </source>
</evidence>
<name>A0A8J7Y3Y5_9EURY</name>
<comment type="caution">
    <text evidence="3">The sequence shown here is derived from an EMBL/GenBank/DDBJ whole genome shotgun (WGS) entry which is preliminary data.</text>
</comment>